<comment type="similarity">
    <text evidence="2">Belongs to the krueppel C2H2-type zinc-finger protein family.</text>
</comment>
<comment type="subcellular location">
    <subcellularLocation>
        <location evidence="1">Nucleus</location>
    </subcellularLocation>
</comment>
<dbReference type="SMART" id="SM00355">
    <property type="entry name" value="ZnF_C2H2"/>
    <property type="match status" value="5"/>
</dbReference>
<feature type="domain" description="C2H2-type" evidence="18">
    <location>
        <begin position="619"/>
        <end position="647"/>
    </location>
</feature>
<feature type="compositionally biased region" description="Low complexity" evidence="17">
    <location>
        <begin position="71"/>
        <end position="82"/>
    </location>
</feature>
<evidence type="ECO:0000259" key="18">
    <source>
        <dbReference type="PROSITE" id="PS50157"/>
    </source>
</evidence>
<keyword evidence="14" id="KW-0804">Transcription</keyword>
<dbReference type="PROSITE" id="PS50157">
    <property type="entry name" value="ZINC_FINGER_C2H2_2"/>
    <property type="match status" value="5"/>
</dbReference>
<dbReference type="GO" id="GO:0003677">
    <property type="term" value="F:DNA binding"/>
    <property type="evidence" value="ECO:0007669"/>
    <property type="project" value="UniProtKB-KW"/>
</dbReference>
<feature type="compositionally biased region" description="Basic and acidic residues" evidence="17">
    <location>
        <begin position="181"/>
        <end position="203"/>
    </location>
</feature>
<keyword evidence="3" id="KW-0678">Repressor</keyword>
<feature type="domain" description="C2H2-type" evidence="18">
    <location>
        <begin position="765"/>
        <end position="792"/>
    </location>
</feature>
<dbReference type="Proteomes" id="UP000694542">
    <property type="component" value="Chromosome 8"/>
</dbReference>
<gene>
    <name evidence="19" type="primary">ZNF496</name>
</gene>
<reference evidence="19" key="2">
    <citation type="submission" date="2025-08" db="UniProtKB">
        <authorList>
            <consortium name="Ensembl"/>
        </authorList>
    </citation>
    <scope>IDENTIFICATION</scope>
</reference>
<evidence type="ECO:0000256" key="2">
    <source>
        <dbReference type="ARBA" id="ARBA00006991"/>
    </source>
</evidence>
<feature type="domain" description="C2H2-type" evidence="18">
    <location>
        <begin position="648"/>
        <end position="675"/>
    </location>
</feature>
<evidence type="ECO:0000256" key="3">
    <source>
        <dbReference type="ARBA" id="ARBA00022491"/>
    </source>
</evidence>
<evidence type="ECO:0000256" key="6">
    <source>
        <dbReference type="ARBA" id="ARBA00022723"/>
    </source>
</evidence>
<dbReference type="Pfam" id="PF00096">
    <property type="entry name" value="zf-C2H2"/>
    <property type="match status" value="4"/>
</dbReference>
<feature type="compositionally biased region" description="Low complexity" evidence="17">
    <location>
        <begin position="121"/>
        <end position="144"/>
    </location>
</feature>
<feature type="compositionally biased region" description="Pro residues" evidence="17">
    <location>
        <begin position="12"/>
        <end position="24"/>
    </location>
</feature>
<evidence type="ECO:0000313" key="20">
    <source>
        <dbReference type="Proteomes" id="UP000694542"/>
    </source>
</evidence>
<dbReference type="PROSITE" id="PS00028">
    <property type="entry name" value="ZINC_FINGER_C2H2_1"/>
    <property type="match status" value="4"/>
</dbReference>
<dbReference type="CDD" id="cd07765">
    <property type="entry name" value="KRAB_A-box"/>
    <property type="match status" value="1"/>
</dbReference>
<feature type="region of interest" description="Disordered" evidence="17">
    <location>
        <begin position="1"/>
        <end position="294"/>
    </location>
</feature>
<keyword evidence="12" id="KW-0238">DNA-binding</keyword>
<feature type="compositionally biased region" description="Acidic residues" evidence="17">
    <location>
        <begin position="350"/>
        <end position="361"/>
    </location>
</feature>
<feature type="domain" description="C2H2-type" evidence="18">
    <location>
        <begin position="734"/>
        <end position="762"/>
    </location>
</feature>
<evidence type="ECO:0000256" key="15">
    <source>
        <dbReference type="ARBA" id="ARBA00023242"/>
    </source>
</evidence>
<evidence type="ECO:0000256" key="10">
    <source>
        <dbReference type="ARBA" id="ARBA00022843"/>
    </source>
</evidence>
<evidence type="ECO:0000256" key="11">
    <source>
        <dbReference type="ARBA" id="ARBA00023015"/>
    </source>
</evidence>
<evidence type="ECO:0000256" key="12">
    <source>
        <dbReference type="ARBA" id="ARBA00023125"/>
    </source>
</evidence>
<dbReference type="OrthoDB" id="6077919at2759"/>
<accession>A0A8C0SSA5</accession>
<evidence type="ECO:0000256" key="14">
    <source>
        <dbReference type="ARBA" id="ARBA00023163"/>
    </source>
</evidence>
<feature type="compositionally biased region" description="Basic and acidic residues" evidence="17">
    <location>
        <begin position="49"/>
        <end position="59"/>
    </location>
</feature>
<keyword evidence="9" id="KW-0862">Zinc</keyword>
<dbReference type="InterPro" id="IPR036236">
    <property type="entry name" value="Znf_C2H2_sf"/>
</dbReference>
<dbReference type="PANTHER" id="PTHR24381:SF393">
    <property type="entry name" value="CHROMATIN-LINKED ADAPTOR FOR MSL PROTEINS, ISOFORM B"/>
    <property type="match status" value="1"/>
</dbReference>
<dbReference type="InterPro" id="IPR036051">
    <property type="entry name" value="KRAB_dom_sf"/>
</dbReference>
<evidence type="ECO:0000256" key="17">
    <source>
        <dbReference type="SAM" id="MobiDB-lite"/>
    </source>
</evidence>
<organism evidence="19 20">
    <name type="scientific">Canis lupus familiaris</name>
    <name type="common">Dog</name>
    <name type="synonym">Canis familiaris</name>
    <dbReference type="NCBI Taxonomy" id="9615"/>
    <lineage>
        <taxon>Eukaryota</taxon>
        <taxon>Metazoa</taxon>
        <taxon>Chordata</taxon>
        <taxon>Craniata</taxon>
        <taxon>Vertebrata</taxon>
        <taxon>Euteleostomi</taxon>
        <taxon>Mammalia</taxon>
        <taxon>Eutheria</taxon>
        <taxon>Laurasiatheria</taxon>
        <taxon>Carnivora</taxon>
        <taxon>Caniformia</taxon>
        <taxon>Canidae</taxon>
        <taxon>Canis</taxon>
    </lineage>
</organism>
<keyword evidence="13" id="KW-0010">Activator</keyword>
<keyword evidence="11" id="KW-0805">Transcription regulation</keyword>
<proteinExistence type="inferred from homology"/>
<protein>
    <submittedName>
        <fullName evidence="19">Zinc finger protein 496</fullName>
    </submittedName>
</protein>
<keyword evidence="4" id="KW-1017">Isopeptide bond</keyword>
<evidence type="ECO:0000313" key="19">
    <source>
        <dbReference type="Ensembl" id="ENSCAFP00040024792.1"/>
    </source>
</evidence>
<evidence type="ECO:0000256" key="7">
    <source>
        <dbReference type="ARBA" id="ARBA00022737"/>
    </source>
</evidence>
<feature type="region of interest" description="Disordered" evidence="17">
    <location>
        <begin position="336"/>
        <end position="406"/>
    </location>
</feature>
<dbReference type="InterPro" id="IPR013087">
    <property type="entry name" value="Znf_C2H2_type"/>
</dbReference>
<feature type="region of interest" description="Disordered" evidence="17">
    <location>
        <begin position="473"/>
        <end position="498"/>
    </location>
</feature>
<dbReference type="GO" id="GO:0008270">
    <property type="term" value="F:zinc ion binding"/>
    <property type="evidence" value="ECO:0007669"/>
    <property type="project" value="UniProtKB-KW"/>
</dbReference>
<evidence type="ECO:0000256" key="13">
    <source>
        <dbReference type="ARBA" id="ARBA00023159"/>
    </source>
</evidence>
<keyword evidence="8 16" id="KW-0863">Zinc-finger</keyword>
<dbReference type="FunFam" id="3.30.160.60:FF:001512">
    <property type="entry name" value="Zinc finger protein 496"/>
    <property type="match status" value="1"/>
</dbReference>
<dbReference type="SUPFAM" id="SSF57667">
    <property type="entry name" value="beta-beta-alpha zinc fingers"/>
    <property type="match status" value="3"/>
</dbReference>
<feature type="compositionally biased region" description="Pro residues" evidence="17">
    <location>
        <begin position="102"/>
        <end position="120"/>
    </location>
</feature>
<sequence length="799" mass="86364">MGREEGAVSPTSPQPWPQQRPRPGGPEGLWRQQDWVPPAVGSPGPQARAETEQPPERRCRVPPPPRPFQHSGAAQGSRSALGGAAGPGAAGLGAWRREGPARAPPPPPPGSPPTPPPPRAPRVVGAAGRRPTKPPAGRRGPGARSRGGRGGRGAPAGPRRGRGCRVSPPAHTSAGGGGSEPLRRGDLPGPRAEQEVSQGREPELSGPSFPARPADSAAARLGGPRHRPRPRPRHRHRHRGRAWAAPPWLPPLHSRAQPRCLDEPGTGRAPASAGWKDEERLRDASAAARQIPVRRRAGLPGGELLLERSQGPGQRLWLQSLKIAAPWAPASQVLPRRPWPPKLKHCEDPVVIDDGDGPPDQEQERLPTEPQSDLAKGQDTQPVALAQGPGLPSRLQGQLSGDPVLQDPGLLDANLRDAQQVMALQLPSSRLSPFEDMIFCFSQEDWSLLDPAQTGFYGEFIIGEDCGVSLPPSDSATQLALSQGEDSEPQVPEFQDPQGKDVAQASYLDFPSLQPFQVEERRKRDELQVPEFQTCQQMALGQSTCPAGGDALTPENGLDEEVTIEIILSSSGDEDSQLGPYCTDGSPGPTEKQHGLPTSRRSGAEAGSEMPTSSSKKSYICPNCGKIFRWRVNFIRHLRSRREREKPHECSVCGELFSDSEDLDGHLEIHEAQKPYRCGACGKSFRLNSHLLSHRRTHLRRDRGKELGGSGAAMGSGGAGPGVLLAQGAAELNVQCCECGKAFQRPDHLARHRSSAHGEDRARPFQCRYCVKSFSQNCDLLRHQRLHMKRRSKQALNSY</sequence>
<dbReference type="InterPro" id="IPR001909">
    <property type="entry name" value="KRAB"/>
</dbReference>
<dbReference type="SUPFAM" id="SSF109640">
    <property type="entry name" value="KRAB domain (Kruppel-associated box)"/>
    <property type="match status" value="1"/>
</dbReference>
<keyword evidence="10" id="KW-0832">Ubl conjugation</keyword>
<keyword evidence="7" id="KW-0677">Repeat</keyword>
<name>A0A8C0SSA5_CANLF</name>
<dbReference type="Gene3D" id="3.30.160.60">
    <property type="entry name" value="Classic Zinc Finger"/>
    <property type="match status" value="3"/>
</dbReference>
<dbReference type="PANTHER" id="PTHR24381">
    <property type="entry name" value="ZINC FINGER PROTEIN"/>
    <property type="match status" value="1"/>
</dbReference>
<dbReference type="GO" id="GO:0006355">
    <property type="term" value="P:regulation of DNA-templated transcription"/>
    <property type="evidence" value="ECO:0007669"/>
    <property type="project" value="InterPro"/>
</dbReference>
<feature type="region of interest" description="Disordered" evidence="17">
    <location>
        <begin position="569"/>
        <end position="615"/>
    </location>
</feature>
<evidence type="ECO:0000256" key="9">
    <source>
        <dbReference type="ARBA" id="ARBA00022833"/>
    </source>
</evidence>
<evidence type="ECO:0000256" key="1">
    <source>
        <dbReference type="ARBA" id="ARBA00004123"/>
    </source>
</evidence>
<keyword evidence="6" id="KW-0479">Metal-binding</keyword>
<feature type="domain" description="C2H2-type" evidence="18">
    <location>
        <begin position="676"/>
        <end position="703"/>
    </location>
</feature>
<keyword evidence="5" id="KW-0597">Phosphoprotein</keyword>
<reference evidence="19" key="1">
    <citation type="submission" date="2018-10" db="EMBL/GenBank/DDBJ databases">
        <title>De novo assembly of a Great Dane genome.</title>
        <authorList>
            <person name="Kidd J.M."/>
            <person name="Pendleton A.L."/>
            <person name="Shen F."/>
            <person name="Emery S."/>
        </authorList>
    </citation>
    <scope>NUCLEOTIDE SEQUENCE [LARGE SCALE GENOMIC DNA]</scope>
    <source>
        <strain evidence="19">Great Dane</strain>
    </source>
</reference>
<evidence type="ECO:0000256" key="5">
    <source>
        <dbReference type="ARBA" id="ARBA00022553"/>
    </source>
</evidence>
<keyword evidence="15" id="KW-0539">Nucleus</keyword>
<dbReference type="FunFam" id="3.30.160.60:FF:005126">
    <property type="match status" value="1"/>
</dbReference>
<dbReference type="AlphaFoldDB" id="A0A8C0SSA5"/>
<dbReference type="Ensembl" id="ENSCAFT00040028538.1">
    <property type="protein sequence ID" value="ENSCAFP00040024792.1"/>
    <property type="gene ID" value="ENSCAFG00040015507.1"/>
</dbReference>
<evidence type="ECO:0000256" key="8">
    <source>
        <dbReference type="ARBA" id="ARBA00022771"/>
    </source>
</evidence>
<dbReference type="FunFam" id="3.30.160.60:FF:001758">
    <property type="entry name" value="Zinc finger protein 496"/>
    <property type="match status" value="1"/>
</dbReference>
<dbReference type="Pfam" id="PF01352">
    <property type="entry name" value="KRAB"/>
    <property type="match status" value="1"/>
</dbReference>
<evidence type="ECO:0000256" key="4">
    <source>
        <dbReference type="ARBA" id="ARBA00022499"/>
    </source>
</evidence>
<dbReference type="FunFam" id="3.30.160.60:FF:001511">
    <property type="entry name" value="Zinc finger protein 496"/>
    <property type="match status" value="1"/>
</dbReference>
<dbReference type="GO" id="GO:0005634">
    <property type="term" value="C:nucleus"/>
    <property type="evidence" value="ECO:0007669"/>
    <property type="project" value="UniProtKB-SubCell"/>
</dbReference>
<evidence type="ECO:0000256" key="16">
    <source>
        <dbReference type="PROSITE-ProRule" id="PRU00042"/>
    </source>
</evidence>
<feature type="compositionally biased region" description="Basic residues" evidence="17">
    <location>
        <begin position="223"/>
        <end position="241"/>
    </location>
</feature>